<dbReference type="InterPro" id="IPR000626">
    <property type="entry name" value="Ubiquitin-like_dom"/>
</dbReference>
<dbReference type="SUPFAM" id="SSF54236">
    <property type="entry name" value="Ubiquitin-like"/>
    <property type="match status" value="1"/>
</dbReference>
<dbReference type="PANTHER" id="PTHR23153:SF38">
    <property type="entry name" value="UBX DOMAIN-CONTAINING PROTEIN 6"/>
    <property type="match status" value="1"/>
</dbReference>
<dbReference type="PANTHER" id="PTHR23153">
    <property type="entry name" value="UBX-RELATED"/>
    <property type="match status" value="1"/>
</dbReference>
<evidence type="ECO:0000313" key="3">
    <source>
        <dbReference type="EMBL" id="CAE4605298.1"/>
    </source>
</evidence>
<dbReference type="Gene3D" id="3.10.20.90">
    <property type="entry name" value="Phosphatidylinositol 3-kinase Catalytic Subunit, Chain A, domain 1"/>
    <property type="match status" value="1"/>
</dbReference>
<dbReference type="InterPro" id="IPR018997">
    <property type="entry name" value="PUB_domain"/>
</dbReference>
<accession>A0A7S4R6Y6</accession>
<dbReference type="InterPro" id="IPR029071">
    <property type="entry name" value="Ubiquitin-like_domsf"/>
</dbReference>
<dbReference type="AlphaFoldDB" id="A0A7S4R6Y6"/>
<dbReference type="CDD" id="cd09212">
    <property type="entry name" value="PUB"/>
    <property type="match status" value="1"/>
</dbReference>
<gene>
    <name evidence="3" type="ORF">DBRI00130_LOCUS13911</name>
</gene>
<feature type="domain" description="Ubiquitin-like" evidence="2">
    <location>
        <begin position="6"/>
        <end position="88"/>
    </location>
</feature>
<feature type="compositionally biased region" description="Low complexity" evidence="1">
    <location>
        <begin position="105"/>
        <end position="123"/>
    </location>
</feature>
<dbReference type="Pfam" id="PF09409">
    <property type="entry name" value="PUB"/>
    <property type="match status" value="1"/>
</dbReference>
<dbReference type="Gene3D" id="1.20.58.2190">
    <property type="match status" value="1"/>
</dbReference>
<name>A0A7S4R6Y6_9STRA</name>
<protein>
    <recommendedName>
        <fullName evidence="2">Ubiquitin-like domain-containing protein</fullName>
    </recommendedName>
</protein>
<dbReference type="PROSITE" id="PS50053">
    <property type="entry name" value="UBIQUITIN_2"/>
    <property type="match status" value="1"/>
</dbReference>
<evidence type="ECO:0000259" key="2">
    <source>
        <dbReference type="PROSITE" id="PS50053"/>
    </source>
</evidence>
<reference evidence="3" key="1">
    <citation type="submission" date="2021-01" db="EMBL/GenBank/DDBJ databases">
        <authorList>
            <person name="Corre E."/>
            <person name="Pelletier E."/>
            <person name="Niang G."/>
            <person name="Scheremetjew M."/>
            <person name="Finn R."/>
            <person name="Kale V."/>
            <person name="Holt S."/>
            <person name="Cochrane G."/>
            <person name="Meng A."/>
            <person name="Brown T."/>
            <person name="Cohen L."/>
        </authorList>
    </citation>
    <scope>NUCLEOTIDE SEQUENCE</scope>
    <source>
        <strain evidence="3">GSO104</strain>
    </source>
</reference>
<dbReference type="EMBL" id="HBNS01017409">
    <property type="protein sequence ID" value="CAE4605298.1"/>
    <property type="molecule type" value="Transcribed_RNA"/>
</dbReference>
<sequence>MSTEEVKILLAITSSPSTPRQTLTLSKSSTTAKELREQASTLTNIPLDKLKLIFKGRIIIEKNTGSVATDFGLEEDCVVHCVGKPVASAPVVAAAAAVAPPAASGATVSIPTTTPSTATTTTTEGNTLSQALATLASTQSSTPSTHLTALQTLSKLLSNITSNPMEEKYRKVKKSNAAFQRRLGGLEGGHALMLSIGFVVKMEGDEEMYVMEASPEAWNTLVKNTAVIKGEMEVVQRRVNAAAAPPPAVAPVVPPMPPMPGFGGMPGGMGGMGGMPGGGLPPNMTPGMQDAVASMMSNPEALRGMLQVSTVFV</sequence>
<proteinExistence type="predicted"/>
<dbReference type="InterPro" id="IPR036339">
    <property type="entry name" value="PUB-like_dom_sf"/>
</dbReference>
<dbReference type="Pfam" id="PF00240">
    <property type="entry name" value="ubiquitin"/>
    <property type="match status" value="1"/>
</dbReference>
<evidence type="ECO:0000256" key="1">
    <source>
        <dbReference type="SAM" id="MobiDB-lite"/>
    </source>
</evidence>
<dbReference type="SUPFAM" id="SSF143503">
    <property type="entry name" value="PUG domain-like"/>
    <property type="match status" value="1"/>
</dbReference>
<feature type="region of interest" description="Disordered" evidence="1">
    <location>
        <begin position="105"/>
        <end position="124"/>
    </location>
</feature>
<organism evidence="3">
    <name type="scientific">Ditylum brightwellii</name>
    <dbReference type="NCBI Taxonomy" id="49249"/>
    <lineage>
        <taxon>Eukaryota</taxon>
        <taxon>Sar</taxon>
        <taxon>Stramenopiles</taxon>
        <taxon>Ochrophyta</taxon>
        <taxon>Bacillariophyta</taxon>
        <taxon>Mediophyceae</taxon>
        <taxon>Lithodesmiophycidae</taxon>
        <taxon>Lithodesmiales</taxon>
        <taxon>Lithodesmiaceae</taxon>
        <taxon>Ditylum</taxon>
    </lineage>
</organism>
<dbReference type="CDD" id="cd17039">
    <property type="entry name" value="Ubl_ubiquitin_like"/>
    <property type="match status" value="1"/>
</dbReference>
<dbReference type="GO" id="GO:0005737">
    <property type="term" value="C:cytoplasm"/>
    <property type="evidence" value="ECO:0007669"/>
    <property type="project" value="TreeGrafter"/>
</dbReference>
<dbReference type="SMART" id="SM00580">
    <property type="entry name" value="PUG"/>
    <property type="match status" value="1"/>
</dbReference>